<dbReference type="EMBL" id="CAKMRJ010005745">
    <property type="protein sequence ID" value="CAH1454196.1"/>
    <property type="molecule type" value="Genomic_DNA"/>
</dbReference>
<dbReference type="Proteomes" id="UP001157418">
    <property type="component" value="Unassembled WGS sequence"/>
</dbReference>
<evidence type="ECO:0000313" key="2">
    <source>
        <dbReference type="Proteomes" id="UP001157418"/>
    </source>
</evidence>
<reference evidence="1 2" key="1">
    <citation type="submission" date="2022-01" db="EMBL/GenBank/DDBJ databases">
        <authorList>
            <person name="Xiong W."/>
            <person name="Schranz E."/>
        </authorList>
    </citation>
    <scope>NUCLEOTIDE SEQUENCE [LARGE SCALE GENOMIC DNA]</scope>
</reference>
<sequence>MLDRATMATATDTMLTTVTTHHNQFPNFRSVFGRLSSDYIICMAEDEIGIYAIKYAMRALRNHHLEEEGAYSLLKTYCFSATNSHDHPYFRPTLNFVHIRVDILEPSFCQYPSVKKKS</sequence>
<dbReference type="AlphaFoldDB" id="A0AAU9PUZ6"/>
<comment type="caution">
    <text evidence="1">The sequence shown here is derived from an EMBL/GenBank/DDBJ whole genome shotgun (WGS) entry which is preliminary data.</text>
</comment>
<organism evidence="1 2">
    <name type="scientific">Lactuca virosa</name>
    <dbReference type="NCBI Taxonomy" id="75947"/>
    <lineage>
        <taxon>Eukaryota</taxon>
        <taxon>Viridiplantae</taxon>
        <taxon>Streptophyta</taxon>
        <taxon>Embryophyta</taxon>
        <taxon>Tracheophyta</taxon>
        <taxon>Spermatophyta</taxon>
        <taxon>Magnoliopsida</taxon>
        <taxon>eudicotyledons</taxon>
        <taxon>Gunneridae</taxon>
        <taxon>Pentapetalae</taxon>
        <taxon>asterids</taxon>
        <taxon>campanulids</taxon>
        <taxon>Asterales</taxon>
        <taxon>Asteraceae</taxon>
        <taxon>Cichorioideae</taxon>
        <taxon>Cichorieae</taxon>
        <taxon>Lactucinae</taxon>
        <taxon>Lactuca</taxon>
    </lineage>
</organism>
<keyword evidence="2" id="KW-1185">Reference proteome</keyword>
<proteinExistence type="predicted"/>
<accession>A0AAU9PUZ6</accession>
<protein>
    <submittedName>
        <fullName evidence="1">Uncharacterized protein</fullName>
    </submittedName>
</protein>
<name>A0AAU9PUZ6_9ASTR</name>
<evidence type="ECO:0000313" key="1">
    <source>
        <dbReference type="EMBL" id="CAH1454196.1"/>
    </source>
</evidence>
<gene>
    <name evidence="1" type="ORF">LVIROSA_LOCUS39387</name>
</gene>